<sequence length="115" mass="12733">MNDTPHAASGLARLARLANERQLPAVTSATDSSPPSLAVDGTPFIQMHDAATALLHCPVDQKVLLMEISPEIYFETDDMIGENAMLIRLDRIDDEELSLRLHDAWTYRAPSHLQP</sequence>
<dbReference type="STRING" id="429727.VE26_07610"/>
<dbReference type="PATRIC" id="fig|429727.3.peg.1578"/>
<accession>A0A0F5FLE5</accession>
<name>A0A0F5FLE5_9HYPH</name>
<gene>
    <name evidence="1" type="ORF">VE26_07610</name>
</gene>
<reference evidence="1 2" key="1">
    <citation type="submission" date="2015-03" db="EMBL/GenBank/DDBJ databases">
        <authorList>
            <person name="Hassan Y."/>
            <person name="Lepp D."/>
            <person name="Li X.-Z."/>
            <person name="Zhou T."/>
        </authorList>
    </citation>
    <scope>NUCLEOTIDE SEQUENCE [LARGE SCALE GENOMIC DNA]</scope>
    <source>
        <strain evidence="1 2">IPL18</strain>
    </source>
</reference>
<proteinExistence type="predicted"/>
<evidence type="ECO:0000313" key="1">
    <source>
        <dbReference type="EMBL" id="KKB09719.1"/>
    </source>
</evidence>
<evidence type="ECO:0000313" key="2">
    <source>
        <dbReference type="Proteomes" id="UP000033649"/>
    </source>
</evidence>
<dbReference type="EMBL" id="JZEY01000054">
    <property type="protein sequence ID" value="KKB09719.1"/>
    <property type="molecule type" value="Genomic_DNA"/>
</dbReference>
<dbReference type="RefSeq" id="WP_046104412.1">
    <property type="nucleotide sequence ID" value="NZ_JZEY01000054.1"/>
</dbReference>
<dbReference type="AlphaFoldDB" id="A0A0F5FLE5"/>
<keyword evidence="2" id="KW-1185">Reference proteome</keyword>
<dbReference type="Proteomes" id="UP000033649">
    <property type="component" value="Unassembled WGS sequence"/>
</dbReference>
<organism evidence="1 2">
    <name type="scientific">Devosia chinhatensis</name>
    <dbReference type="NCBI Taxonomy" id="429727"/>
    <lineage>
        <taxon>Bacteria</taxon>
        <taxon>Pseudomonadati</taxon>
        <taxon>Pseudomonadota</taxon>
        <taxon>Alphaproteobacteria</taxon>
        <taxon>Hyphomicrobiales</taxon>
        <taxon>Devosiaceae</taxon>
        <taxon>Devosia</taxon>
    </lineage>
</organism>
<comment type="caution">
    <text evidence="1">The sequence shown here is derived from an EMBL/GenBank/DDBJ whole genome shotgun (WGS) entry which is preliminary data.</text>
</comment>
<protein>
    <submittedName>
        <fullName evidence="1">Uncharacterized protein</fullName>
    </submittedName>
</protein>
<dbReference type="OrthoDB" id="954305at2"/>